<keyword evidence="6 8" id="KW-0067">ATP-binding</keyword>
<reference evidence="9" key="1">
    <citation type="journal article" date="2019" name="Int. J. Syst. Evol. Microbiol.">
        <title>The Global Catalogue of Microorganisms (GCM) 10K type strain sequencing project: providing services to taxonomists for standard genome sequencing and annotation.</title>
        <authorList>
            <consortium name="The Broad Institute Genomics Platform"/>
            <consortium name="The Broad Institute Genome Sequencing Center for Infectious Disease"/>
            <person name="Wu L."/>
            <person name="Ma J."/>
        </authorList>
    </citation>
    <scope>NUCLEOTIDE SEQUENCE [LARGE SCALE GENOMIC DNA]</scope>
    <source>
        <strain evidence="9">CGMCC 1.19029</strain>
    </source>
</reference>
<keyword evidence="1" id="KW-0813">Transport</keyword>
<dbReference type="InterPro" id="IPR027417">
    <property type="entry name" value="P-loop_NTPase"/>
</dbReference>
<dbReference type="RefSeq" id="WP_376814011.1">
    <property type="nucleotide sequence ID" value="NZ_JBHSDY010000010.1"/>
</dbReference>
<evidence type="ECO:0000259" key="7">
    <source>
        <dbReference type="PROSITE" id="PS50893"/>
    </source>
</evidence>
<dbReference type="PROSITE" id="PS00211">
    <property type="entry name" value="ABC_TRANSPORTER_1"/>
    <property type="match status" value="1"/>
</dbReference>
<accession>A0ABV8S3D9</accession>
<feature type="domain" description="ABC transporter" evidence="7">
    <location>
        <begin position="13"/>
        <end position="249"/>
    </location>
</feature>
<evidence type="ECO:0000256" key="6">
    <source>
        <dbReference type="ARBA" id="ARBA00022840"/>
    </source>
</evidence>
<dbReference type="InterPro" id="IPR003439">
    <property type="entry name" value="ABC_transporter-like_ATP-bd"/>
</dbReference>
<keyword evidence="2" id="KW-0472">Membrane</keyword>
<evidence type="ECO:0000313" key="8">
    <source>
        <dbReference type="EMBL" id="MFC4299480.1"/>
    </source>
</evidence>
<evidence type="ECO:0000256" key="3">
    <source>
        <dbReference type="ARBA" id="ARBA00022597"/>
    </source>
</evidence>
<protein>
    <submittedName>
        <fullName evidence="8">ABC transporter ATP-binding protein</fullName>
    </submittedName>
</protein>
<evidence type="ECO:0000256" key="5">
    <source>
        <dbReference type="ARBA" id="ARBA00022741"/>
    </source>
</evidence>
<dbReference type="CDD" id="cd03216">
    <property type="entry name" value="ABC_Carb_Monos_I"/>
    <property type="match status" value="1"/>
</dbReference>
<dbReference type="GO" id="GO:0005524">
    <property type="term" value="F:ATP binding"/>
    <property type="evidence" value="ECO:0007669"/>
    <property type="project" value="UniProtKB-KW"/>
</dbReference>
<dbReference type="Pfam" id="PF00005">
    <property type="entry name" value="ABC_tran"/>
    <property type="match status" value="2"/>
</dbReference>
<dbReference type="PANTHER" id="PTHR43790">
    <property type="entry name" value="CARBOHYDRATE TRANSPORT ATP-BINDING PROTEIN MG119-RELATED"/>
    <property type="match status" value="1"/>
</dbReference>
<dbReference type="SMART" id="SM00382">
    <property type="entry name" value="AAA"/>
    <property type="match status" value="2"/>
</dbReference>
<keyword evidence="5" id="KW-0547">Nucleotide-binding</keyword>
<proteinExistence type="predicted"/>
<dbReference type="CDD" id="cd03215">
    <property type="entry name" value="ABC_Carb_Monos_II"/>
    <property type="match status" value="1"/>
</dbReference>
<keyword evidence="3" id="KW-0762">Sugar transport</keyword>
<dbReference type="InterPro" id="IPR050107">
    <property type="entry name" value="ABC_carbohydrate_import_ATPase"/>
</dbReference>
<organism evidence="8 9">
    <name type="scientific">Castellaniella hirudinis</name>
    <dbReference type="NCBI Taxonomy" id="1144617"/>
    <lineage>
        <taxon>Bacteria</taxon>
        <taxon>Pseudomonadati</taxon>
        <taxon>Pseudomonadota</taxon>
        <taxon>Betaproteobacteria</taxon>
        <taxon>Burkholderiales</taxon>
        <taxon>Alcaligenaceae</taxon>
        <taxon>Castellaniella</taxon>
    </lineage>
</organism>
<gene>
    <name evidence="8" type="ORF">ACFO0J_15660</name>
</gene>
<dbReference type="PROSITE" id="PS50893">
    <property type="entry name" value="ABC_TRANSPORTER_2"/>
    <property type="match status" value="2"/>
</dbReference>
<dbReference type="SUPFAM" id="SSF52540">
    <property type="entry name" value="P-loop containing nucleoside triphosphate hydrolases"/>
    <property type="match status" value="2"/>
</dbReference>
<comment type="caution">
    <text evidence="8">The sequence shown here is derived from an EMBL/GenBank/DDBJ whole genome shotgun (WGS) entry which is preliminary data.</text>
</comment>
<sequence length="521" mass="56113">MSIPAIDPKAPAVSLEGITKRFGEFKALDDVSLDLRLGEIHALVGENGAGKTTLMKVLFGAYQPTSGRILLDGQDVTPHWNTRKAISHHIGMVHQHFSLVMEHSVLDNVVMPTLGWLDLAPDWKKFRSKLSELQQSLGFDLSPDRLVGDLAVGERQQVEILKMLYQGAKILILDEPTAVLIPQQTERLLKTLVQLRELGYAVILITHKLEHATEYADTITVLRSGQCVATLSKGQASTSEVAAMMVKQEVATVRQSRAAQSDAPVLELGGVSMETSGVSVLDRVSLKVCRGEVVGIAGVVGNGQTELVDAILGLRPLTSGTVILDGEDIGSSDVLNRRAGGIAHIPEDRHAHAIVGEMDLASNFILGREGTPKFSRHGVLNRKRIGEFARHSMAEFDVRAQSAGARIRFLSGGNQQKVVIGRELSTQPKFIIAHEPARGLDFAATAYVRSRLVQAAEEGAGVLLISSDLDELVELSNRILVICGGRLVGALDSGHYDPETLGLLMAGVSVEADASVKTIEN</sequence>
<feature type="domain" description="ABC transporter" evidence="7">
    <location>
        <begin position="266"/>
        <end position="509"/>
    </location>
</feature>
<dbReference type="Proteomes" id="UP001595756">
    <property type="component" value="Unassembled WGS sequence"/>
</dbReference>
<name>A0ABV8S3D9_9BURK</name>
<keyword evidence="4" id="KW-0677">Repeat</keyword>
<evidence type="ECO:0000256" key="2">
    <source>
        <dbReference type="ARBA" id="ARBA00022475"/>
    </source>
</evidence>
<keyword evidence="9" id="KW-1185">Reference proteome</keyword>
<dbReference type="EMBL" id="JBHSDY010000010">
    <property type="protein sequence ID" value="MFC4299480.1"/>
    <property type="molecule type" value="Genomic_DNA"/>
</dbReference>
<keyword evidence="2" id="KW-1003">Cell membrane</keyword>
<dbReference type="InterPro" id="IPR003593">
    <property type="entry name" value="AAA+_ATPase"/>
</dbReference>
<dbReference type="Gene3D" id="3.40.50.300">
    <property type="entry name" value="P-loop containing nucleotide triphosphate hydrolases"/>
    <property type="match status" value="2"/>
</dbReference>
<dbReference type="InterPro" id="IPR017871">
    <property type="entry name" value="ABC_transporter-like_CS"/>
</dbReference>
<dbReference type="PANTHER" id="PTHR43790:SF9">
    <property type="entry name" value="GALACTOFURANOSE TRANSPORTER ATP-BINDING PROTEIN YTFR"/>
    <property type="match status" value="1"/>
</dbReference>
<evidence type="ECO:0000313" key="9">
    <source>
        <dbReference type="Proteomes" id="UP001595756"/>
    </source>
</evidence>
<evidence type="ECO:0000256" key="4">
    <source>
        <dbReference type="ARBA" id="ARBA00022737"/>
    </source>
</evidence>
<evidence type="ECO:0000256" key="1">
    <source>
        <dbReference type="ARBA" id="ARBA00022448"/>
    </source>
</evidence>